<dbReference type="InterPro" id="IPR051263">
    <property type="entry name" value="C-type_cytochrome_biogenesis"/>
</dbReference>
<keyword evidence="3" id="KW-0201">Cytochrome c-type biogenesis</keyword>
<dbReference type="EMBL" id="CP028339">
    <property type="protein sequence ID" value="AVR87220.1"/>
    <property type="molecule type" value="Genomic_DNA"/>
</dbReference>
<dbReference type="PROSITE" id="PS50005">
    <property type="entry name" value="TPR"/>
    <property type="match status" value="1"/>
</dbReference>
<dbReference type="GO" id="GO:0017004">
    <property type="term" value="P:cytochrome complex assembly"/>
    <property type="evidence" value="ECO:0007669"/>
    <property type="project" value="UniProtKB-KW"/>
</dbReference>
<dbReference type="Proteomes" id="UP000241885">
    <property type="component" value="Chromosome"/>
</dbReference>
<keyword evidence="4 5" id="KW-0802">TPR repeat</keyword>
<evidence type="ECO:0000259" key="6">
    <source>
        <dbReference type="Pfam" id="PF23892"/>
    </source>
</evidence>
<dbReference type="KEGG" id="tak:Tharo_0269"/>
<dbReference type="NCBIfam" id="TIGR03142">
    <property type="entry name" value="cytochro_ccmI"/>
    <property type="match status" value="1"/>
</dbReference>
<dbReference type="GO" id="GO:0030313">
    <property type="term" value="C:cell envelope"/>
    <property type="evidence" value="ECO:0007669"/>
    <property type="project" value="UniProtKB-SubCell"/>
</dbReference>
<dbReference type="InterPro" id="IPR019734">
    <property type="entry name" value="TPR_rpt"/>
</dbReference>
<protein>
    <submittedName>
        <fullName evidence="8">Cytochrome c heme lyase subunit CcmH</fullName>
    </submittedName>
</protein>
<dbReference type="Gene3D" id="1.25.40.10">
    <property type="entry name" value="Tetratricopeptide repeat domain"/>
    <property type="match status" value="1"/>
</dbReference>
<accession>A0A2R4BIS3</accession>
<dbReference type="InterPro" id="IPR017560">
    <property type="entry name" value="Cyt_c_biogenesis_CcmI"/>
</dbReference>
<organism evidence="8 9">
    <name type="scientific">Thauera aromatica K172</name>
    <dbReference type="NCBI Taxonomy" id="44139"/>
    <lineage>
        <taxon>Bacteria</taxon>
        <taxon>Pseudomonadati</taxon>
        <taxon>Pseudomonadota</taxon>
        <taxon>Betaproteobacteria</taxon>
        <taxon>Rhodocyclales</taxon>
        <taxon>Zoogloeaceae</taxon>
        <taxon>Thauera</taxon>
    </lineage>
</organism>
<evidence type="ECO:0000313" key="8">
    <source>
        <dbReference type="EMBL" id="AVR87220.1"/>
    </source>
</evidence>
<feature type="repeat" description="TPR" evidence="5">
    <location>
        <begin position="158"/>
        <end position="191"/>
    </location>
</feature>
<sequence length="406" mass="41961">MTVFVLFVCLLLAGALLLILPPLLGAGARQRRAQARQEALALAVLREQLVELDTELAAGHIDSASHAQSREELERRALEEGEAAVEATGAADSRPRRAWALGLALGVPALAVAGYLALGEPEALDPQNVAGQQGFTQAQVAEMVGALEARLAQEPDSVEGWRMLSRTYLVLQDYAKAEAAYARLGKLVPNDPDVLSDWADVVAIQRGTVTGDAEALAQQALDVAPTHPKALALAGTAAYQRADYAAAAGYWERILAQIPPGEEVAKGVRASVDEARAKAGLAPLAADAGSAAPGATLALSGRLEVDGALGAQVAPEDVVFVFVRGGDGGPPLAALRFKGSELPVDFRFDGAPMMGAEVPVPARVVVAARVAKGGDATPRSGDLEGASAPVAADAHGVKVVIDRVRD</sequence>
<evidence type="ECO:0000256" key="4">
    <source>
        <dbReference type="ARBA" id="ARBA00022803"/>
    </source>
</evidence>
<dbReference type="Pfam" id="PF23892">
    <property type="entry name" value="Ig_CycH"/>
    <property type="match status" value="1"/>
</dbReference>
<dbReference type="InterPro" id="IPR056413">
    <property type="entry name" value="TPR_CcmH_CycH"/>
</dbReference>
<evidence type="ECO:0000256" key="1">
    <source>
        <dbReference type="ARBA" id="ARBA00004196"/>
    </source>
</evidence>
<dbReference type="GO" id="GO:0016829">
    <property type="term" value="F:lyase activity"/>
    <property type="evidence" value="ECO:0007669"/>
    <property type="project" value="UniProtKB-KW"/>
</dbReference>
<dbReference type="InterPro" id="IPR056412">
    <property type="entry name" value="Ig_CycH"/>
</dbReference>
<dbReference type="GO" id="GO:0005886">
    <property type="term" value="C:plasma membrane"/>
    <property type="evidence" value="ECO:0007669"/>
    <property type="project" value="TreeGrafter"/>
</dbReference>
<dbReference type="SUPFAM" id="SSF48452">
    <property type="entry name" value="TPR-like"/>
    <property type="match status" value="1"/>
</dbReference>
<keyword evidence="8" id="KW-0456">Lyase</keyword>
<name>A0A2R4BIS3_THAAR</name>
<dbReference type="OrthoDB" id="9776053at2"/>
<dbReference type="InterPro" id="IPR011990">
    <property type="entry name" value="TPR-like_helical_dom_sf"/>
</dbReference>
<evidence type="ECO:0000259" key="7">
    <source>
        <dbReference type="Pfam" id="PF23914"/>
    </source>
</evidence>
<gene>
    <name evidence="8" type="ORF">Tharo_0269</name>
</gene>
<comment type="subcellular location">
    <subcellularLocation>
        <location evidence="1">Cell envelope</location>
    </subcellularLocation>
</comment>
<dbReference type="Pfam" id="PF23914">
    <property type="entry name" value="TPR_CcmH_CycH"/>
    <property type="match status" value="1"/>
</dbReference>
<evidence type="ECO:0000256" key="5">
    <source>
        <dbReference type="PROSITE-ProRule" id="PRU00339"/>
    </source>
</evidence>
<feature type="domain" description="Cytochrome c-type biogenesis protein H TPR" evidence="7">
    <location>
        <begin position="132"/>
        <end position="263"/>
    </location>
</feature>
<proteinExistence type="predicted"/>
<evidence type="ECO:0000256" key="2">
    <source>
        <dbReference type="ARBA" id="ARBA00022737"/>
    </source>
</evidence>
<feature type="domain" description="Cytochrome c-type biogenesis protein H Ig-like" evidence="6">
    <location>
        <begin position="301"/>
        <end position="402"/>
    </location>
</feature>
<dbReference type="PANTHER" id="PTHR47870">
    <property type="entry name" value="CYTOCHROME C-TYPE BIOGENESIS PROTEIN CCMH"/>
    <property type="match status" value="1"/>
</dbReference>
<evidence type="ECO:0000313" key="9">
    <source>
        <dbReference type="Proteomes" id="UP000241885"/>
    </source>
</evidence>
<keyword evidence="2" id="KW-0677">Repeat</keyword>
<dbReference type="AlphaFoldDB" id="A0A2R4BIS3"/>
<reference evidence="8 9" key="1">
    <citation type="submission" date="2018-03" db="EMBL/GenBank/DDBJ databases">
        <title>Complete genome sequence of Thauera aromatica, a model organism for studying aromatic compound degradation under denitrifying conditions.</title>
        <authorList>
            <person name="Lo H.-Y."/>
            <person name="Goris T."/>
            <person name="Boll M."/>
            <person name="Mueller J.A."/>
        </authorList>
    </citation>
    <scope>NUCLEOTIDE SEQUENCE [LARGE SCALE GENOMIC DNA]</scope>
    <source>
        <strain evidence="8 9">K172</strain>
    </source>
</reference>
<dbReference type="RefSeq" id="WP_107219661.1">
    <property type="nucleotide sequence ID" value="NZ_CP028339.1"/>
</dbReference>
<keyword evidence="9" id="KW-1185">Reference proteome</keyword>
<evidence type="ECO:0000256" key="3">
    <source>
        <dbReference type="ARBA" id="ARBA00022748"/>
    </source>
</evidence>
<dbReference type="PANTHER" id="PTHR47870:SF4">
    <property type="entry name" value="CYTOCHROME C-TYPE BIOGENESIS PROTEIN CYCH"/>
    <property type="match status" value="1"/>
</dbReference>